<dbReference type="PANTHER" id="PTHR10344">
    <property type="entry name" value="THYMIDYLATE KINASE"/>
    <property type="match status" value="1"/>
</dbReference>
<dbReference type="Pfam" id="PF02223">
    <property type="entry name" value="Thymidylate_kin"/>
    <property type="match status" value="1"/>
</dbReference>
<evidence type="ECO:0000256" key="10">
    <source>
        <dbReference type="ARBA" id="ARBA00057735"/>
    </source>
</evidence>
<keyword evidence="5 11" id="KW-0545">Nucleotide biosynthesis</keyword>
<evidence type="ECO:0000256" key="1">
    <source>
        <dbReference type="ARBA" id="ARBA00009776"/>
    </source>
</evidence>
<evidence type="ECO:0000256" key="8">
    <source>
        <dbReference type="ARBA" id="ARBA00022840"/>
    </source>
</evidence>
<dbReference type="EMBL" id="JAIULA010000004">
    <property type="protein sequence ID" value="MCP0886385.1"/>
    <property type="molecule type" value="Genomic_DNA"/>
</dbReference>
<keyword evidence="7 11" id="KW-0418">Kinase</keyword>
<evidence type="ECO:0000256" key="7">
    <source>
        <dbReference type="ARBA" id="ARBA00022777"/>
    </source>
</evidence>
<dbReference type="GO" id="GO:0006235">
    <property type="term" value="P:dTTP biosynthetic process"/>
    <property type="evidence" value="ECO:0007669"/>
    <property type="project" value="UniProtKB-UniRule"/>
</dbReference>
<dbReference type="InterPro" id="IPR039430">
    <property type="entry name" value="Thymidylate_kin-like_dom"/>
</dbReference>
<dbReference type="AlphaFoldDB" id="A0A9X2FJ00"/>
<reference evidence="13 14" key="1">
    <citation type="journal article" date="2023" name="Int. J. Syst. Evol. Microbiol.">
        <title>Ligilactobacillus ubinensis sp. nov., a novel species isolated from the wild ferment of a durian fruit (Durio zibethinus).</title>
        <authorList>
            <person name="Heng Y.C."/>
            <person name="Menon N."/>
            <person name="Chen B."/>
            <person name="Loo B.Z.L."/>
            <person name="Wong G.W.J."/>
            <person name="Lim A.C.H."/>
            <person name="Silvaraju S."/>
            <person name="Kittelmann S."/>
        </authorList>
    </citation>
    <scope>NUCLEOTIDE SEQUENCE [LARGE SCALE GENOMIC DNA]</scope>
    <source>
        <strain evidence="13 14">WILCCON 0076</strain>
    </source>
</reference>
<evidence type="ECO:0000256" key="6">
    <source>
        <dbReference type="ARBA" id="ARBA00022741"/>
    </source>
</evidence>
<organism evidence="13 14">
    <name type="scientific">Ligilactobacillus ubinensis</name>
    <dbReference type="NCBI Taxonomy" id="2876789"/>
    <lineage>
        <taxon>Bacteria</taxon>
        <taxon>Bacillati</taxon>
        <taxon>Bacillota</taxon>
        <taxon>Bacilli</taxon>
        <taxon>Lactobacillales</taxon>
        <taxon>Lactobacillaceae</taxon>
        <taxon>Ligilactobacillus</taxon>
    </lineage>
</organism>
<keyword evidence="14" id="KW-1185">Reference proteome</keyword>
<evidence type="ECO:0000259" key="12">
    <source>
        <dbReference type="Pfam" id="PF02223"/>
    </source>
</evidence>
<dbReference type="InterPro" id="IPR018094">
    <property type="entry name" value="Thymidylate_kinase"/>
</dbReference>
<feature type="domain" description="Thymidylate kinase-like" evidence="12">
    <location>
        <begin position="8"/>
        <end position="200"/>
    </location>
</feature>
<dbReference type="Gene3D" id="3.40.50.300">
    <property type="entry name" value="P-loop containing nucleotide triphosphate hydrolases"/>
    <property type="match status" value="1"/>
</dbReference>
<evidence type="ECO:0000313" key="14">
    <source>
        <dbReference type="Proteomes" id="UP001139006"/>
    </source>
</evidence>
<comment type="function">
    <text evidence="10 11">Phosphorylation of dTMP to form dTDP in both de novo and salvage pathways of dTTP synthesis.</text>
</comment>
<comment type="catalytic activity">
    <reaction evidence="9 11">
        <text>dTMP + ATP = dTDP + ADP</text>
        <dbReference type="Rhea" id="RHEA:13517"/>
        <dbReference type="ChEBI" id="CHEBI:30616"/>
        <dbReference type="ChEBI" id="CHEBI:58369"/>
        <dbReference type="ChEBI" id="CHEBI:63528"/>
        <dbReference type="ChEBI" id="CHEBI:456216"/>
        <dbReference type="EC" id="2.7.4.9"/>
    </reaction>
</comment>
<keyword evidence="8 11" id="KW-0067">ATP-binding</keyword>
<evidence type="ECO:0000256" key="4">
    <source>
        <dbReference type="ARBA" id="ARBA00022679"/>
    </source>
</evidence>
<dbReference type="InterPro" id="IPR018095">
    <property type="entry name" value="Thymidylate_kin_CS"/>
</dbReference>
<dbReference type="EC" id="2.7.4.9" evidence="2 11"/>
<dbReference type="PANTHER" id="PTHR10344:SF4">
    <property type="entry name" value="UMP-CMP KINASE 2, MITOCHONDRIAL"/>
    <property type="match status" value="1"/>
</dbReference>
<name>A0A9X2FJ00_9LACO</name>
<comment type="caution">
    <text evidence="13">The sequence shown here is derived from an EMBL/GenBank/DDBJ whole genome shotgun (WGS) entry which is preliminary data.</text>
</comment>
<evidence type="ECO:0000256" key="3">
    <source>
        <dbReference type="ARBA" id="ARBA00017144"/>
    </source>
</evidence>
<keyword evidence="6 11" id="KW-0547">Nucleotide-binding</keyword>
<protein>
    <recommendedName>
        <fullName evidence="3 11">Thymidylate kinase</fullName>
        <ecNumber evidence="2 11">2.7.4.9</ecNumber>
    </recommendedName>
    <alternativeName>
        <fullName evidence="11">dTMP kinase</fullName>
    </alternativeName>
</protein>
<dbReference type="Proteomes" id="UP001139006">
    <property type="component" value="Unassembled WGS sequence"/>
</dbReference>
<sequence>MNGFFLSFEGTDGSGKTSVLRKIVQKLAENGNKDNFILTREPGGNRIAEAIRDVILNVDFTEMDAKTEALLYAASRRQHLVETILPALKANKLVLCDRFVDSSLVYQGKGRNIGMQKIDKLNQFVTDGIEPDLTIFFDVNPKIGLERIATSRTDEVNRLDQENMKFYEDIHQAYLSLVAANKHRIVRIDASQSLTKVTDDVIAVLEQRIPHFFPVEN</sequence>
<dbReference type="GO" id="GO:0005829">
    <property type="term" value="C:cytosol"/>
    <property type="evidence" value="ECO:0007669"/>
    <property type="project" value="TreeGrafter"/>
</dbReference>
<dbReference type="NCBIfam" id="TIGR00041">
    <property type="entry name" value="DTMP_kinase"/>
    <property type="match status" value="1"/>
</dbReference>
<feature type="binding site" evidence="11">
    <location>
        <begin position="10"/>
        <end position="17"/>
    </location>
    <ligand>
        <name>ATP</name>
        <dbReference type="ChEBI" id="CHEBI:30616"/>
    </ligand>
</feature>
<evidence type="ECO:0000256" key="9">
    <source>
        <dbReference type="ARBA" id="ARBA00048743"/>
    </source>
</evidence>
<dbReference type="InterPro" id="IPR027417">
    <property type="entry name" value="P-loop_NTPase"/>
</dbReference>
<dbReference type="CDD" id="cd01672">
    <property type="entry name" value="TMPK"/>
    <property type="match status" value="1"/>
</dbReference>
<dbReference type="RefSeq" id="WP_253359485.1">
    <property type="nucleotide sequence ID" value="NZ_JAIULA010000004.1"/>
</dbReference>
<dbReference type="GO" id="GO:0005524">
    <property type="term" value="F:ATP binding"/>
    <property type="evidence" value="ECO:0007669"/>
    <property type="project" value="UniProtKB-UniRule"/>
</dbReference>
<dbReference type="FunFam" id="3.40.50.300:FF:000225">
    <property type="entry name" value="Thymidylate kinase"/>
    <property type="match status" value="1"/>
</dbReference>
<accession>A0A9X2FJ00</accession>
<evidence type="ECO:0000313" key="13">
    <source>
        <dbReference type="EMBL" id="MCP0886385.1"/>
    </source>
</evidence>
<comment type="similarity">
    <text evidence="1 11">Belongs to the thymidylate kinase family.</text>
</comment>
<keyword evidence="4 11" id="KW-0808">Transferase</keyword>
<dbReference type="GO" id="GO:0006233">
    <property type="term" value="P:dTDP biosynthetic process"/>
    <property type="evidence" value="ECO:0007669"/>
    <property type="project" value="InterPro"/>
</dbReference>
<evidence type="ECO:0000256" key="2">
    <source>
        <dbReference type="ARBA" id="ARBA00012980"/>
    </source>
</evidence>
<dbReference type="PROSITE" id="PS01331">
    <property type="entry name" value="THYMIDYLATE_KINASE"/>
    <property type="match status" value="1"/>
</dbReference>
<dbReference type="GO" id="GO:0004798">
    <property type="term" value="F:dTMP kinase activity"/>
    <property type="evidence" value="ECO:0007669"/>
    <property type="project" value="UniProtKB-UniRule"/>
</dbReference>
<evidence type="ECO:0000256" key="11">
    <source>
        <dbReference type="HAMAP-Rule" id="MF_00165"/>
    </source>
</evidence>
<dbReference type="SUPFAM" id="SSF52540">
    <property type="entry name" value="P-loop containing nucleoside triphosphate hydrolases"/>
    <property type="match status" value="1"/>
</dbReference>
<evidence type="ECO:0000256" key="5">
    <source>
        <dbReference type="ARBA" id="ARBA00022727"/>
    </source>
</evidence>
<proteinExistence type="inferred from homology"/>
<dbReference type="HAMAP" id="MF_00165">
    <property type="entry name" value="Thymidylate_kinase"/>
    <property type="match status" value="1"/>
</dbReference>
<gene>
    <name evidence="11 13" type="primary">tmk</name>
    <name evidence="13" type="ORF">LB941_03415</name>
</gene>
<dbReference type="GO" id="GO:0006227">
    <property type="term" value="P:dUDP biosynthetic process"/>
    <property type="evidence" value="ECO:0007669"/>
    <property type="project" value="TreeGrafter"/>
</dbReference>